<dbReference type="Proteomes" id="UP001057452">
    <property type="component" value="Chromosome 23"/>
</dbReference>
<comment type="caution">
    <text evidence="1">The sequence shown here is derived from an EMBL/GenBank/DDBJ whole genome shotgun (WGS) entry which is preliminary data.</text>
</comment>
<gene>
    <name evidence="1" type="ORF">KUCAC02_006363</name>
</gene>
<protein>
    <submittedName>
        <fullName evidence="1">Uncharacterized protein</fullName>
    </submittedName>
</protein>
<reference evidence="1" key="1">
    <citation type="submission" date="2022-05" db="EMBL/GenBank/DDBJ databases">
        <title>Chromosome-level genome of Chaenocephalus aceratus.</title>
        <authorList>
            <person name="Park H."/>
        </authorList>
    </citation>
    <scope>NUCLEOTIDE SEQUENCE</scope>
    <source>
        <strain evidence="1">KU_202001</strain>
    </source>
</reference>
<dbReference type="EMBL" id="CM043807">
    <property type="protein sequence ID" value="KAI4802787.1"/>
    <property type="molecule type" value="Genomic_DNA"/>
</dbReference>
<accession>A0ACB9VRI2</accession>
<evidence type="ECO:0000313" key="2">
    <source>
        <dbReference type="Proteomes" id="UP001057452"/>
    </source>
</evidence>
<evidence type="ECO:0000313" key="1">
    <source>
        <dbReference type="EMBL" id="KAI4802787.1"/>
    </source>
</evidence>
<keyword evidence="2" id="KW-1185">Reference proteome</keyword>
<organism evidence="1 2">
    <name type="scientific">Chaenocephalus aceratus</name>
    <name type="common">Blackfin icefish</name>
    <name type="synonym">Chaenichthys aceratus</name>
    <dbReference type="NCBI Taxonomy" id="36190"/>
    <lineage>
        <taxon>Eukaryota</taxon>
        <taxon>Metazoa</taxon>
        <taxon>Chordata</taxon>
        <taxon>Craniata</taxon>
        <taxon>Vertebrata</taxon>
        <taxon>Euteleostomi</taxon>
        <taxon>Actinopterygii</taxon>
        <taxon>Neopterygii</taxon>
        <taxon>Teleostei</taxon>
        <taxon>Neoteleostei</taxon>
        <taxon>Acanthomorphata</taxon>
        <taxon>Eupercaria</taxon>
        <taxon>Perciformes</taxon>
        <taxon>Notothenioidei</taxon>
        <taxon>Channichthyidae</taxon>
        <taxon>Chaenocephalus</taxon>
    </lineage>
</organism>
<name>A0ACB9VRI2_CHAAC</name>
<sequence length="134" mass="13595">MTGVASCGCGAAAVIVDPSISWTRATQSCALSGETPHLTTGVASCGCGAAAVIVDPSISWTRATQSCALSGETPYLTCGPRLLINDTPVPVPRVQGELYDTIQQELAGCEQPISSSFISCQVNDTAETGRGSGS</sequence>
<proteinExistence type="predicted"/>